<evidence type="ECO:0000256" key="2">
    <source>
        <dbReference type="ARBA" id="ARBA00013164"/>
    </source>
</evidence>
<keyword evidence="4" id="KW-0547">Nucleotide-binding</keyword>
<dbReference type="Pfam" id="PF13603">
    <property type="entry name" value="tRNA-synt_1_2"/>
    <property type="match status" value="1"/>
</dbReference>
<dbReference type="PANTHER" id="PTHR43740">
    <property type="entry name" value="LEUCYL-TRNA SYNTHETASE"/>
    <property type="match status" value="1"/>
</dbReference>
<dbReference type="SUPFAM" id="SSF52374">
    <property type="entry name" value="Nucleotidylyl transferase"/>
    <property type="match status" value="1"/>
</dbReference>
<comment type="caution">
    <text evidence="9">The sequence shown here is derived from an EMBL/GenBank/DDBJ whole genome shotgun (WGS) entry which is preliminary data.</text>
</comment>
<organism evidence="9 10">
    <name type="scientific">Leptospira interrogans serovar Copenhageni str. LT2050</name>
    <dbReference type="NCBI Taxonomy" id="1001598"/>
    <lineage>
        <taxon>Bacteria</taxon>
        <taxon>Pseudomonadati</taxon>
        <taxon>Spirochaetota</taxon>
        <taxon>Spirochaetia</taxon>
        <taxon>Leptospirales</taxon>
        <taxon>Leptospiraceae</taxon>
        <taxon>Leptospira</taxon>
    </lineage>
</organism>
<dbReference type="InterPro" id="IPR009008">
    <property type="entry name" value="Val/Leu/Ile-tRNA-synth_edit"/>
</dbReference>
<comment type="similarity">
    <text evidence="1">Belongs to the class-I aminoacyl-tRNA synthetase family.</text>
</comment>
<evidence type="ECO:0000256" key="4">
    <source>
        <dbReference type="ARBA" id="ARBA00022741"/>
    </source>
</evidence>
<keyword evidence="7" id="KW-0030">Aminoacyl-tRNA synthetase</keyword>
<evidence type="ECO:0000259" key="8">
    <source>
        <dbReference type="Pfam" id="PF13603"/>
    </source>
</evidence>
<dbReference type="GO" id="GO:0002161">
    <property type="term" value="F:aminoacyl-tRNA deacylase activity"/>
    <property type="evidence" value="ECO:0007669"/>
    <property type="project" value="InterPro"/>
</dbReference>
<evidence type="ECO:0000256" key="1">
    <source>
        <dbReference type="ARBA" id="ARBA00005594"/>
    </source>
</evidence>
<feature type="domain" description="Leucyl-tRNA synthetase editing" evidence="8">
    <location>
        <begin position="157"/>
        <end position="249"/>
    </location>
</feature>
<dbReference type="GO" id="GO:0006429">
    <property type="term" value="P:leucyl-tRNA aminoacylation"/>
    <property type="evidence" value="ECO:0007669"/>
    <property type="project" value="InterPro"/>
</dbReference>
<dbReference type="InterPro" id="IPR014729">
    <property type="entry name" value="Rossmann-like_a/b/a_fold"/>
</dbReference>
<dbReference type="GO" id="GO:0005829">
    <property type="term" value="C:cytosol"/>
    <property type="evidence" value="ECO:0007669"/>
    <property type="project" value="TreeGrafter"/>
</dbReference>
<keyword evidence="5" id="KW-0067">ATP-binding</keyword>
<dbReference type="EMBL" id="AFMD02000237">
    <property type="protein sequence ID" value="EMG22206.1"/>
    <property type="molecule type" value="Genomic_DNA"/>
</dbReference>
<protein>
    <recommendedName>
        <fullName evidence="2">leucine--tRNA ligase</fullName>
        <ecNumber evidence="2">6.1.1.4</ecNumber>
    </recommendedName>
</protein>
<evidence type="ECO:0000256" key="6">
    <source>
        <dbReference type="ARBA" id="ARBA00022917"/>
    </source>
</evidence>
<gene>
    <name evidence="9" type="ORF">LEP1GSC150_4372</name>
</gene>
<evidence type="ECO:0000256" key="5">
    <source>
        <dbReference type="ARBA" id="ARBA00022840"/>
    </source>
</evidence>
<dbReference type="GO" id="GO:0005524">
    <property type="term" value="F:ATP binding"/>
    <property type="evidence" value="ECO:0007669"/>
    <property type="project" value="UniProtKB-KW"/>
</dbReference>
<dbReference type="AlphaFoldDB" id="M3HWG1"/>
<dbReference type="PRINTS" id="PR00985">
    <property type="entry name" value="TRNASYNTHLEU"/>
</dbReference>
<dbReference type="SUPFAM" id="SSF50677">
    <property type="entry name" value="ValRS/IleRS/LeuRS editing domain"/>
    <property type="match status" value="1"/>
</dbReference>
<accession>M3HWG1</accession>
<keyword evidence="3 9" id="KW-0436">Ligase</keyword>
<sequence>MIGLSYDWSRELSTTDPDYYKFTQWIFIQLYQSWFNPELKKAESINELIRRFSNQGSNGLDYRQFNSEEWKNFSPVEKEKILSDFRLVYQAEIPVNWCEALGTVLANEEVEEWVGKGYEVVRKPMRQYMMRITAYADRLLEDLELVEWPPSTLEMQKNWIGKSEGLEITFPFLKPLQSGLEGIRIFTTRPDTIFGVTYMVVAPEHPIVSEITTPEQKQKVEEYQKTSSLKSDLDRMELNKEKQGFLQELLFLILQILLKKFRFGSAIMCYTDTEQERSWPFRLMIKETLSLQEPSD</sequence>
<dbReference type="PANTHER" id="PTHR43740:SF2">
    <property type="entry name" value="LEUCINE--TRNA LIGASE, MITOCHONDRIAL"/>
    <property type="match status" value="1"/>
</dbReference>
<reference evidence="9 10" key="1">
    <citation type="submission" date="2013-02" db="EMBL/GenBank/DDBJ databases">
        <authorList>
            <person name="Harkins D.M."/>
            <person name="Durkin A.S."/>
            <person name="Brinkac L.M."/>
            <person name="Haft D.H."/>
            <person name="Selengut J.D."/>
            <person name="Sanka R."/>
            <person name="DePew J."/>
            <person name="Purushe J."/>
            <person name="Tulsiani S.M."/>
            <person name="Graham G.C."/>
            <person name="Burns M.-A."/>
            <person name="Dohnt M.F."/>
            <person name="Smythe L.D."/>
            <person name="McKay D.B."/>
            <person name="Craig S.B."/>
            <person name="Vinetz J.M."/>
            <person name="Sutton G.G."/>
            <person name="Nierman W.C."/>
            <person name="Fouts D.E."/>
        </authorList>
    </citation>
    <scope>NUCLEOTIDE SEQUENCE [LARGE SCALE GENOMIC DNA]</scope>
    <source>
        <strain evidence="9 10">LT2050</strain>
    </source>
</reference>
<name>M3HWG1_LEPIT</name>
<dbReference type="InterPro" id="IPR002302">
    <property type="entry name" value="Leu-tRNA-ligase"/>
</dbReference>
<evidence type="ECO:0000256" key="7">
    <source>
        <dbReference type="ARBA" id="ARBA00023146"/>
    </source>
</evidence>
<dbReference type="GO" id="GO:0004823">
    <property type="term" value="F:leucine-tRNA ligase activity"/>
    <property type="evidence" value="ECO:0007669"/>
    <property type="project" value="UniProtKB-EC"/>
</dbReference>
<evidence type="ECO:0000256" key="3">
    <source>
        <dbReference type="ARBA" id="ARBA00022598"/>
    </source>
</evidence>
<keyword evidence="6" id="KW-0648">Protein biosynthesis</keyword>
<dbReference type="Gene3D" id="3.40.50.620">
    <property type="entry name" value="HUPs"/>
    <property type="match status" value="2"/>
</dbReference>
<dbReference type="EC" id="6.1.1.4" evidence="2"/>
<proteinExistence type="inferred from homology"/>
<dbReference type="Proteomes" id="UP000011778">
    <property type="component" value="Unassembled WGS sequence"/>
</dbReference>
<dbReference type="InterPro" id="IPR025709">
    <property type="entry name" value="Leu_tRNA-synth_edit"/>
</dbReference>
<evidence type="ECO:0000313" key="10">
    <source>
        <dbReference type="Proteomes" id="UP000011778"/>
    </source>
</evidence>
<dbReference type="Gene3D" id="3.90.740.10">
    <property type="entry name" value="Valyl/Leucyl/Isoleucyl-tRNA synthetase, editing domain"/>
    <property type="match status" value="1"/>
</dbReference>
<evidence type="ECO:0000313" key="9">
    <source>
        <dbReference type="EMBL" id="EMG22206.1"/>
    </source>
</evidence>